<accession>A0AAW6CTS9</accession>
<evidence type="ECO:0000259" key="1">
    <source>
        <dbReference type="PROSITE" id="PS51464"/>
    </source>
</evidence>
<comment type="caution">
    <text evidence="2">The sequence shown here is derived from an EMBL/GenBank/DDBJ whole genome shotgun (WGS) entry which is preliminary data.</text>
</comment>
<organism evidence="2 3">
    <name type="scientific">Faecalicoccus pleomorphus</name>
    <dbReference type="NCBI Taxonomy" id="1323"/>
    <lineage>
        <taxon>Bacteria</taxon>
        <taxon>Bacillati</taxon>
        <taxon>Bacillota</taxon>
        <taxon>Erysipelotrichia</taxon>
        <taxon>Erysipelotrichales</taxon>
        <taxon>Erysipelotrichaceae</taxon>
        <taxon>Faecalicoccus</taxon>
    </lineage>
</organism>
<dbReference type="InterPro" id="IPR050099">
    <property type="entry name" value="SIS_GmhA/DiaA_subfam"/>
</dbReference>
<dbReference type="GO" id="GO:1901135">
    <property type="term" value="P:carbohydrate derivative metabolic process"/>
    <property type="evidence" value="ECO:0007669"/>
    <property type="project" value="InterPro"/>
</dbReference>
<evidence type="ECO:0000313" key="3">
    <source>
        <dbReference type="Proteomes" id="UP001212981"/>
    </source>
</evidence>
<name>A0AAW6CTS9_9FIRM</name>
<dbReference type="SUPFAM" id="SSF53697">
    <property type="entry name" value="SIS domain"/>
    <property type="match status" value="1"/>
</dbReference>
<dbReference type="EMBL" id="JAQLXO010000007">
    <property type="protein sequence ID" value="MDB7982335.1"/>
    <property type="molecule type" value="Genomic_DNA"/>
</dbReference>
<dbReference type="GO" id="GO:0097367">
    <property type="term" value="F:carbohydrate derivative binding"/>
    <property type="evidence" value="ECO:0007669"/>
    <property type="project" value="InterPro"/>
</dbReference>
<protein>
    <submittedName>
        <fullName evidence="2">SIS domain-containing protein</fullName>
    </submittedName>
</protein>
<dbReference type="Gene3D" id="3.40.50.10490">
    <property type="entry name" value="Glucose-6-phosphate isomerase like protein, domain 1"/>
    <property type="match status" value="1"/>
</dbReference>
<dbReference type="RefSeq" id="WP_272001939.1">
    <property type="nucleotide sequence ID" value="NZ_JAQLXO010000007.1"/>
</dbReference>
<dbReference type="CDD" id="cd05013">
    <property type="entry name" value="SIS_RpiR"/>
    <property type="match status" value="1"/>
</dbReference>
<gene>
    <name evidence="2" type="ORF">PND82_05835</name>
</gene>
<dbReference type="PROSITE" id="PS51464">
    <property type="entry name" value="SIS"/>
    <property type="match status" value="1"/>
</dbReference>
<evidence type="ECO:0000313" key="2">
    <source>
        <dbReference type="EMBL" id="MDB7982335.1"/>
    </source>
</evidence>
<dbReference type="Proteomes" id="UP001212981">
    <property type="component" value="Unassembled WGS sequence"/>
</dbReference>
<reference evidence="2" key="1">
    <citation type="submission" date="2023-01" db="EMBL/GenBank/DDBJ databases">
        <title>Human gut microbiome strain richness.</title>
        <authorList>
            <person name="Chen-Liaw A."/>
        </authorList>
    </citation>
    <scope>NUCLEOTIDE SEQUENCE</scope>
    <source>
        <strain evidence="2">D8_m1001271B151109d0_201107</strain>
    </source>
</reference>
<dbReference type="InterPro" id="IPR035472">
    <property type="entry name" value="RpiR-like_SIS"/>
</dbReference>
<dbReference type="AlphaFoldDB" id="A0AAW6CTS9"/>
<dbReference type="PANTHER" id="PTHR30390:SF7">
    <property type="entry name" value="PHOSPHOHEPTOSE ISOMERASE"/>
    <property type="match status" value="1"/>
</dbReference>
<dbReference type="Pfam" id="PF13580">
    <property type="entry name" value="SIS_2"/>
    <property type="match status" value="1"/>
</dbReference>
<dbReference type="InterPro" id="IPR001347">
    <property type="entry name" value="SIS_dom"/>
</dbReference>
<proteinExistence type="predicted"/>
<feature type="domain" description="SIS" evidence="1">
    <location>
        <begin position="49"/>
        <end position="238"/>
    </location>
</feature>
<dbReference type="InterPro" id="IPR046348">
    <property type="entry name" value="SIS_dom_sf"/>
</dbReference>
<dbReference type="PANTHER" id="PTHR30390">
    <property type="entry name" value="SEDOHEPTULOSE 7-PHOSPHATE ISOMERASE / DNAA INITIATOR-ASSOCIATING FACTOR FOR REPLICATION INITIATION"/>
    <property type="match status" value="1"/>
</dbReference>
<sequence>MNRFPYPQENDTIKKTEVLCMDFAKRYYEFLEQTLRNVYQSNKDHIQEAADLLYQTQCNNHTIYTFGTGHSHMIGQDLYARAGGYAKIYPIDEIELSLATHPTKSTQIERMAEYANVLEHLYDVRCDDVVIVTSNSGRNALVIKYVLRLRKKGVKIIAITSLKHSQNTESRHKSKKRLFELADIVLDNQAPLGDAGVAIDENITMGPVSTITGCFLSQCMIGSMIEKLKENGMDAPVFRSSNTDGADAYNQALFDTYILKKGNEYESLNESQF</sequence>
<dbReference type="NCBIfam" id="NF002805">
    <property type="entry name" value="PRK02947.1"/>
    <property type="match status" value="1"/>
</dbReference>